<evidence type="ECO:0000313" key="3">
    <source>
        <dbReference type="Proteomes" id="UP000001307"/>
    </source>
</evidence>
<dbReference type="InParanoid" id="E4XBJ4"/>
<evidence type="ECO:0000313" key="2">
    <source>
        <dbReference type="EMBL" id="CBY08969.1"/>
    </source>
</evidence>
<protein>
    <submittedName>
        <fullName evidence="2">Uncharacterized protein</fullName>
    </submittedName>
</protein>
<sequence>MEMQGSYRRLVFTNAVILVATLLACESYGNYVFGTNLTDALNTGEIRLLSSKKAQDLIFRAAGTDLKPDFDHKPVSCHIDSNEKMQESKFSEEESSSTRNGDHDSETRGLAFCAYNRSRFSSFHDDEEPLFYSESEMASKMQAFKNIAVKNNKIHAK</sequence>
<feature type="compositionally biased region" description="Basic and acidic residues" evidence="1">
    <location>
        <begin position="77"/>
        <end position="92"/>
    </location>
</feature>
<name>E4XBJ4_OIKDI</name>
<proteinExistence type="predicted"/>
<evidence type="ECO:0000256" key="1">
    <source>
        <dbReference type="SAM" id="MobiDB-lite"/>
    </source>
</evidence>
<accession>E4XBJ4</accession>
<dbReference type="AlphaFoldDB" id="E4XBJ4"/>
<keyword evidence="3" id="KW-1185">Reference proteome</keyword>
<gene>
    <name evidence="2" type="ORF">GSOID_T00006496001</name>
</gene>
<feature type="region of interest" description="Disordered" evidence="1">
    <location>
        <begin position="77"/>
        <end position="105"/>
    </location>
</feature>
<reference evidence="2" key="1">
    <citation type="journal article" date="2010" name="Science">
        <title>Plasticity of animal genome architecture unmasked by rapid evolution of a pelagic tunicate.</title>
        <authorList>
            <person name="Denoeud F."/>
            <person name="Henriet S."/>
            <person name="Mungpakdee S."/>
            <person name="Aury J.M."/>
            <person name="Da Silva C."/>
            <person name="Brinkmann H."/>
            <person name="Mikhaleva J."/>
            <person name="Olsen L.C."/>
            <person name="Jubin C."/>
            <person name="Canestro C."/>
            <person name="Bouquet J.M."/>
            <person name="Danks G."/>
            <person name="Poulain J."/>
            <person name="Campsteijn C."/>
            <person name="Adamski M."/>
            <person name="Cross I."/>
            <person name="Yadetie F."/>
            <person name="Muffato M."/>
            <person name="Louis A."/>
            <person name="Butcher S."/>
            <person name="Tsagkogeorga G."/>
            <person name="Konrad A."/>
            <person name="Singh S."/>
            <person name="Jensen M.F."/>
            <person name="Cong E.H."/>
            <person name="Eikeseth-Otteraa H."/>
            <person name="Noel B."/>
            <person name="Anthouard V."/>
            <person name="Porcel B.M."/>
            <person name="Kachouri-Lafond R."/>
            <person name="Nishino A."/>
            <person name="Ugolini M."/>
            <person name="Chourrout P."/>
            <person name="Nishida H."/>
            <person name="Aasland R."/>
            <person name="Huzurbazar S."/>
            <person name="Westhof E."/>
            <person name="Delsuc F."/>
            <person name="Lehrach H."/>
            <person name="Reinhardt R."/>
            <person name="Weissenbach J."/>
            <person name="Roy S.W."/>
            <person name="Artiguenave F."/>
            <person name="Postlethwait J.H."/>
            <person name="Manak J.R."/>
            <person name="Thompson E.M."/>
            <person name="Jaillon O."/>
            <person name="Du Pasquier L."/>
            <person name="Boudinot P."/>
            <person name="Liberles D.A."/>
            <person name="Volff J.N."/>
            <person name="Philippe H."/>
            <person name="Lenhard B."/>
            <person name="Roest Crollius H."/>
            <person name="Wincker P."/>
            <person name="Chourrout D."/>
        </authorList>
    </citation>
    <scope>NUCLEOTIDE SEQUENCE [LARGE SCALE GENOMIC DNA]</scope>
</reference>
<dbReference type="EMBL" id="FN653034">
    <property type="protein sequence ID" value="CBY08969.1"/>
    <property type="molecule type" value="Genomic_DNA"/>
</dbReference>
<dbReference type="Proteomes" id="UP000001307">
    <property type="component" value="Unassembled WGS sequence"/>
</dbReference>
<organism evidence="2">
    <name type="scientific">Oikopleura dioica</name>
    <name type="common">Tunicate</name>
    <dbReference type="NCBI Taxonomy" id="34765"/>
    <lineage>
        <taxon>Eukaryota</taxon>
        <taxon>Metazoa</taxon>
        <taxon>Chordata</taxon>
        <taxon>Tunicata</taxon>
        <taxon>Appendicularia</taxon>
        <taxon>Copelata</taxon>
        <taxon>Oikopleuridae</taxon>
        <taxon>Oikopleura</taxon>
    </lineage>
</organism>